<evidence type="ECO:0000256" key="3">
    <source>
        <dbReference type="ARBA" id="ARBA00023125"/>
    </source>
</evidence>
<keyword evidence="2" id="KW-0805">Transcription regulation</keyword>
<feature type="domain" description="HTH tetR-type" evidence="6">
    <location>
        <begin position="10"/>
        <end position="70"/>
    </location>
</feature>
<dbReference type="Pfam" id="PF00440">
    <property type="entry name" value="TetR_N"/>
    <property type="match status" value="1"/>
</dbReference>
<dbReference type="InterPro" id="IPR001647">
    <property type="entry name" value="HTH_TetR"/>
</dbReference>
<dbReference type="PANTHER" id="PTHR43479">
    <property type="entry name" value="ACREF/ENVCD OPERON REPRESSOR-RELATED"/>
    <property type="match status" value="1"/>
</dbReference>
<dbReference type="GO" id="GO:0003677">
    <property type="term" value="F:DNA binding"/>
    <property type="evidence" value="ECO:0007669"/>
    <property type="project" value="UniProtKB-UniRule"/>
</dbReference>
<dbReference type="GO" id="GO:0045892">
    <property type="term" value="P:negative regulation of DNA-templated transcription"/>
    <property type="evidence" value="ECO:0007669"/>
    <property type="project" value="UniProtKB-ARBA"/>
</dbReference>
<dbReference type="InterPro" id="IPR036271">
    <property type="entry name" value="Tet_transcr_reg_TetR-rel_C_sf"/>
</dbReference>
<evidence type="ECO:0000256" key="2">
    <source>
        <dbReference type="ARBA" id="ARBA00023015"/>
    </source>
</evidence>
<dbReference type="InterPro" id="IPR013572">
    <property type="entry name" value="Tscrpt_reg_MAATS_C"/>
</dbReference>
<protein>
    <submittedName>
        <fullName evidence="7">TetR family transcriptional regulator</fullName>
    </submittedName>
</protein>
<evidence type="ECO:0000256" key="4">
    <source>
        <dbReference type="ARBA" id="ARBA00023163"/>
    </source>
</evidence>
<keyword evidence="3 5" id="KW-0238">DNA-binding</keyword>
<evidence type="ECO:0000313" key="8">
    <source>
        <dbReference type="Proteomes" id="UP000601768"/>
    </source>
</evidence>
<reference evidence="7" key="2">
    <citation type="submission" date="2020-08" db="EMBL/GenBank/DDBJ databases">
        <authorList>
            <person name="Lai Q."/>
        </authorList>
    </citation>
    <scope>NUCLEOTIDE SEQUENCE</scope>
    <source>
        <strain evidence="7">S27-2</strain>
    </source>
</reference>
<dbReference type="Gene3D" id="1.10.357.10">
    <property type="entry name" value="Tetracycline Repressor, domain 2"/>
    <property type="match status" value="1"/>
</dbReference>
<keyword evidence="8" id="KW-1185">Reference proteome</keyword>
<dbReference type="AlphaFoldDB" id="A0A8J6IRF5"/>
<dbReference type="FunFam" id="1.10.357.10:FF:000003">
    <property type="entry name" value="HTH-type transcriptional regulator AcrR"/>
    <property type="match status" value="1"/>
</dbReference>
<keyword evidence="4" id="KW-0804">Transcription</keyword>
<dbReference type="EMBL" id="JACNEP010000006">
    <property type="protein sequence ID" value="MBC3766135.1"/>
    <property type="molecule type" value="Genomic_DNA"/>
</dbReference>
<dbReference type="Pfam" id="PF08361">
    <property type="entry name" value="TetR_C_2"/>
    <property type="match status" value="1"/>
</dbReference>
<evidence type="ECO:0000256" key="5">
    <source>
        <dbReference type="PROSITE-ProRule" id="PRU00335"/>
    </source>
</evidence>
<sequence>MVRKTKEEAAATRDQLLDSAESVFFDKGFANTTLMDVANHAGLTRGAIYWHFKNKHDLFEAMIERVHLPIEALAEACADENETDPLGKFKEFSVQLIRLIATDKRQQRVFSIMLHKFEFNGDVTQIEDRQKVSFVECHDRIKRTLKNAIKRGQLPKDLDLDQAAQVKHGYFTGIVNNWLFYPQSFDLNAMAETIVENYFFLLTNSPHMRLSQQQAVA</sequence>
<feature type="DNA-binding region" description="H-T-H motif" evidence="5">
    <location>
        <begin position="33"/>
        <end position="52"/>
    </location>
</feature>
<dbReference type="PROSITE" id="PS01081">
    <property type="entry name" value="HTH_TETR_1"/>
    <property type="match status" value="1"/>
</dbReference>
<dbReference type="PRINTS" id="PR00455">
    <property type="entry name" value="HTHTETR"/>
</dbReference>
<gene>
    <name evidence="7" type="ORF">H8B19_09600</name>
</gene>
<name>A0A8J6IRF5_9ALTE</name>
<comment type="caution">
    <text evidence="7">The sequence shown here is derived from an EMBL/GenBank/DDBJ whole genome shotgun (WGS) entry which is preliminary data.</text>
</comment>
<accession>A0A8J6IRF5</accession>
<evidence type="ECO:0000259" key="6">
    <source>
        <dbReference type="PROSITE" id="PS50977"/>
    </source>
</evidence>
<dbReference type="GO" id="GO:0003700">
    <property type="term" value="F:DNA-binding transcription factor activity"/>
    <property type="evidence" value="ECO:0007669"/>
    <property type="project" value="UniProtKB-ARBA"/>
</dbReference>
<dbReference type="Proteomes" id="UP000601768">
    <property type="component" value="Unassembled WGS sequence"/>
</dbReference>
<dbReference type="PROSITE" id="PS50977">
    <property type="entry name" value="HTH_TETR_2"/>
    <property type="match status" value="1"/>
</dbReference>
<reference evidence="7" key="1">
    <citation type="journal article" date="2018" name="Int. J. Syst. Evol. Microbiol.">
        <title>Neptunicella marina gen. nov., sp. nov., isolated from surface seawater.</title>
        <authorList>
            <person name="Liu X."/>
            <person name="Lai Q."/>
            <person name="Du Y."/>
            <person name="Zhang X."/>
            <person name="Liu Z."/>
            <person name="Sun F."/>
            <person name="Shao Z."/>
        </authorList>
    </citation>
    <scope>NUCLEOTIDE SEQUENCE</scope>
    <source>
        <strain evidence="7">S27-2</strain>
    </source>
</reference>
<dbReference type="InterPro" id="IPR009057">
    <property type="entry name" value="Homeodomain-like_sf"/>
</dbReference>
<keyword evidence="1" id="KW-0678">Repressor</keyword>
<dbReference type="PANTHER" id="PTHR43479:SF11">
    <property type="entry name" value="ACREF_ENVCD OPERON REPRESSOR-RELATED"/>
    <property type="match status" value="1"/>
</dbReference>
<evidence type="ECO:0000313" key="7">
    <source>
        <dbReference type="EMBL" id="MBC3766135.1"/>
    </source>
</evidence>
<organism evidence="7 8">
    <name type="scientific">Neptunicella marina</name>
    <dbReference type="NCBI Taxonomy" id="2125989"/>
    <lineage>
        <taxon>Bacteria</taxon>
        <taxon>Pseudomonadati</taxon>
        <taxon>Pseudomonadota</taxon>
        <taxon>Gammaproteobacteria</taxon>
        <taxon>Alteromonadales</taxon>
        <taxon>Alteromonadaceae</taxon>
        <taxon>Neptunicella</taxon>
    </lineage>
</organism>
<proteinExistence type="predicted"/>
<dbReference type="SUPFAM" id="SSF46689">
    <property type="entry name" value="Homeodomain-like"/>
    <property type="match status" value="1"/>
</dbReference>
<evidence type="ECO:0000256" key="1">
    <source>
        <dbReference type="ARBA" id="ARBA00022491"/>
    </source>
</evidence>
<dbReference type="RefSeq" id="WP_186506606.1">
    <property type="nucleotide sequence ID" value="NZ_JACNEP010000006.1"/>
</dbReference>
<dbReference type="SUPFAM" id="SSF48498">
    <property type="entry name" value="Tetracyclin repressor-like, C-terminal domain"/>
    <property type="match status" value="1"/>
</dbReference>
<dbReference type="InterPro" id="IPR023772">
    <property type="entry name" value="DNA-bd_HTH_TetR-type_CS"/>
</dbReference>
<dbReference type="InterPro" id="IPR050624">
    <property type="entry name" value="HTH-type_Tx_Regulator"/>
</dbReference>